<dbReference type="GO" id="GO:0016054">
    <property type="term" value="P:organic acid catabolic process"/>
    <property type="evidence" value="ECO:0007669"/>
    <property type="project" value="UniProtKB-ARBA"/>
</dbReference>
<name>A0A1I2GGF0_9ACTN</name>
<dbReference type="InterPro" id="IPR013328">
    <property type="entry name" value="6PGD_dom2"/>
</dbReference>
<dbReference type="InterPro" id="IPR015815">
    <property type="entry name" value="HIBADH-related"/>
</dbReference>
<proteinExistence type="inferred from homology"/>
<evidence type="ECO:0000256" key="1">
    <source>
        <dbReference type="ARBA" id="ARBA00009080"/>
    </source>
</evidence>
<dbReference type="PANTHER" id="PTHR43580:SF2">
    <property type="entry name" value="CYTOKINE-LIKE NUCLEAR FACTOR N-PAC"/>
    <property type="match status" value="1"/>
</dbReference>
<dbReference type="SUPFAM" id="SSF48179">
    <property type="entry name" value="6-phosphogluconate dehydrogenase C-terminal domain-like"/>
    <property type="match status" value="1"/>
</dbReference>
<dbReference type="Pfam" id="PF03446">
    <property type="entry name" value="NAD_binding_2"/>
    <property type="match status" value="1"/>
</dbReference>
<dbReference type="Proteomes" id="UP000199645">
    <property type="component" value="Unassembled WGS sequence"/>
</dbReference>
<dbReference type="InterPro" id="IPR002204">
    <property type="entry name" value="3-OH-isobutyrate_DH-rel_CS"/>
</dbReference>
<evidence type="ECO:0000256" key="3">
    <source>
        <dbReference type="ARBA" id="ARBA00023027"/>
    </source>
</evidence>
<dbReference type="STRING" id="35752.SAMN05421541_106476"/>
<dbReference type="PIRSF" id="PIRSF000103">
    <property type="entry name" value="HIBADH"/>
    <property type="match status" value="1"/>
</dbReference>
<evidence type="ECO:0000256" key="4">
    <source>
        <dbReference type="PIRSR" id="PIRSR000103-1"/>
    </source>
</evidence>
<dbReference type="GO" id="GO:0051287">
    <property type="term" value="F:NAD binding"/>
    <property type="evidence" value="ECO:0007669"/>
    <property type="project" value="InterPro"/>
</dbReference>
<dbReference type="PROSITE" id="PS00895">
    <property type="entry name" value="3_HYDROXYISOBUT_DH"/>
    <property type="match status" value="1"/>
</dbReference>
<dbReference type="GO" id="GO:0050661">
    <property type="term" value="F:NADP binding"/>
    <property type="evidence" value="ECO:0007669"/>
    <property type="project" value="InterPro"/>
</dbReference>
<dbReference type="GO" id="GO:0016491">
    <property type="term" value="F:oxidoreductase activity"/>
    <property type="evidence" value="ECO:0007669"/>
    <property type="project" value="UniProtKB-KW"/>
</dbReference>
<dbReference type="SUPFAM" id="SSF51735">
    <property type="entry name" value="NAD(P)-binding Rossmann-fold domains"/>
    <property type="match status" value="1"/>
</dbReference>
<reference evidence="7 8" key="1">
    <citation type="submission" date="2016-10" db="EMBL/GenBank/DDBJ databases">
        <authorList>
            <person name="de Groot N.N."/>
        </authorList>
    </citation>
    <scope>NUCLEOTIDE SEQUENCE [LARGE SCALE GENOMIC DNA]</scope>
    <source>
        <strain evidence="7 8">DSM 43019</strain>
    </source>
</reference>
<evidence type="ECO:0000259" key="6">
    <source>
        <dbReference type="Pfam" id="PF14833"/>
    </source>
</evidence>
<dbReference type="InterPro" id="IPR036291">
    <property type="entry name" value="NAD(P)-bd_dom_sf"/>
</dbReference>
<dbReference type="RefSeq" id="WP_093615604.1">
    <property type="nucleotide sequence ID" value="NZ_BOMT01000027.1"/>
</dbReference>
<feature type="domain" description="6-phosphogluconate dehydrogenase NADP-binding" evidence="5">
    <location>
        <begin position="2"/>
        <end position="148"/>
    </location>
</feature>
<dbReference type="AlphaFoldDB" id="A0A1I2GGF0"/>
<dbReference type="Gene3D" id="3.40.50.720">
    <property type="entry name" value="NAD(P)-binding Rossmann-like Domain"/>
    <property type="match status" value="1"/>
</dbReference>
<comment type="similarity">
    <text evidence="1">Belongs to the HIBADH-related family.</text>
</comment>
<protein>
    <submittedName>
        <fullName evidence="7">3-hydroxyisobutyrate dehydrogenase</fullName>
    </submittedName>
</protein>
<feature type="active site" evidence="4">
    <location>
        <position position="203"/>
    </location>
</feature>
<dbReference type="PANTHER" id="PTHR43580">
    <property type="entry name" value="OXIDOREDUCTASE GLYR1-RELATED"/>
    <property type="match status" value="1"/>
</dbReference>
<dbReference type="InterPro" id="IPR051265">
    <property type="entry name" value="HIBADH-related_NP60_sf"/>
</dbReference>
<evidence type="ECO:0000313" key="8">
    <source>
        <dbReference type="Proteomes" id="UP000199645"/>
    </source>
</evidence>
<organism evidence="7 8">
    <name type="scientific">Actinoplanes philippinensis</name>
    <dbReference type="NCBI Taxonomy" id="35752"/>
    <lineage>
        <taxon>Bacteria</taxon>
        <taxon>Bacillati</taxon>
        <taxon>Actinomycetota</taxon>
        <taxon>Actinomycetes</taxon>
        <taxon>Micromonosporales</taxon>
        <taxon>Micromonosporaceae</taxon>
        <taxon>Actinoplanes</taxon>
    </lineage>
</organism>
<evidence type="ECO:0000256" key="2">
    <source>
        <dbReference type="ARBA" id="ARBA00023002"/>
    </source>
</evidence>
<accession>A0A1I2GGF0</accession>
<feature type="domain" description="3-hydroxyisobutyrate dehydrogenase-like NAD-binding" evidence="6">
    <location>
        <begin position="202"/>
        <end position="317"/>
    </location>
</feature>
<evidence type="ECO:0000313" key="7">
    <source>
        <dbReference type="EMBL" id="SFF15721.1"/>
    </source>
</evidence>
<dbReference type="EMBL" id="FONV01000006">
    <property type="protein sequence ID" value="SFF15721.1"/>
    <property type="molecule type" value="Genomic_DNA"/>
</dbReference>
<dbReference type="InterPro" id="IPR008927">
    <property type="entry name" value="6-PGluconate_DH-like_C_sf"/>
</dbReference>
<keyword evidence="8" id="KW-1185">Reference proteome</keyword>
<dbReference type="Gene3D" id="1.10.1040.10">
    <property type="entry name" value="N-(1-d-carboxylethyl)-l-norvaline Dehydrogenase, domain 2"/>
    <property type="match status" value="1"/>
</dbReference>
<keyword evidence="2" id="KW-0560">Oxidoreductase</keyword>
<gene>
    <name evidence="7" type="ORF">SAMN05421541_106476</name>
</gene>
<sequence length="320" mass="32689">MTVGFVGLGVMGQPMALNLARAGTELIVWNRTPERAGPLREAGAVVATDPAEVFAEAETVILMLANDRVIDAVLGRGTGTFAKLVAGRTLVHMGTTAPAYSAGLAADVLAAGGAYAEAPVSGSRGPAETGDLVVMLATASTPFASASSVSAASVSSSSSVSAASASSASSASSGGDTELEGLLRPMCREIVRCGDVPGALLMKLAVNTFLISMVTGLAEAFHFAERHGLDQQTLLAALDAGPMASVVSRVKARKLVDRDFAVQAAIRDVLYNNELIVAAAREAGFVSPLLEVCRDLYTETDLAGHGGDDMAAVIRALQAR</sequence>
<dbReference type="InterPro" id="IPR006115">
    <property type="entry name" value="6PGDH_NADP-bd"/>
</dbReference>
<dbReference type="InterPro" id="IPR029154">
    <property type="entry name" value="HIBADH-like_NADP-bd"/>
</dbReference>
<dbReference type="Pfam" id="PF14833">
    <property type="entry name" value="NAD_binding_11"/>
    <property type="match status" value="1"/>
</dbReference>
<evidence type="ECO:0000259" key="5">
    <source>
        <dbReference type="Pfam" id="PF03446"/>
    </source>
</evidence>
<keyword evidence="3" id="KW-0520">NAD</keyword>